<dbReference type="InterPro" id="IPR027397">
    <property type="entry name" value="Catenin-bd_sf"/>
</dbReference>
<evidence type="ECO:0000313" key="21">
    <source>
        <dbReference type="Ensembl" id="ENSSLUP00000047720.1"/>
    </source>
</evidence>
<feature type="region of interest" description="Disordered" evidence="18">
    <location>
        <begin position="990"/>
        <end position="1009"/>
    </location>
</feature>
<keyword evidence="5 16" id="KW-0812">Transmembrane</keyword>
<feature type="transmembrane region" description="Helical" evidence="19">
    <location>
        <begin position="626"/>
        <end position="647"/>
    </location>
</feature>
<keyword evidence="22" id="KW-1185">Reference proteome</keyword>
<keyword evidence="8" id="KW-0677">Repeat</keyword>
<sequence>VVRVISPLNLGRCVLSAEARDRRPMTLRRTKREWILPPTKLMENTDYTNTEFIAKIHSDKQTNMEVKYYLSGPGADKPPFNLFVVDYITGFVRITAKLDREKTPFFNLSGRAIFTDGTAAEDDIPLNVIVLDMNDNTPYFELHTGNISEASKKGTLVMQIQGKDDDEAGTDNSKISYSIASQEPRGTGHMFTIDAETGQLYVKEATLDRETCDFYKLVVHGSDLGGAPGGRTGTGTVEIRVLDINDNIPTLEKSEYNGNVDENVADVVVMRIKALDNDLAHTDNWVTVFEIAKGNENNLFSIETDRKTNEGILKLIKAVDFEKVKKLELGLVIRNVAPFVEGEALQMDVDVQVGEGGPLVPGASGASGADLGLDAGGDVGVGLGLDPVNNVPEGPAFIPDTKKVPVSEDPKEAPKDGVITVFTAVDPDTGKTAEDVSYAKAYDPDKWFTIDKETAEIKLIKVPDRESPFLVNGTYIAKILAITKDMPSKTATGTIAIQVLDHNDHCPTLTTTRSTLCSDVKTVNVTGFDEDVSPNAAPFTFRIIPKGTRGSWDVEVINETSAALHSREALWPGSYQLQVEVVDAKGLSCPANEIFTVDVCTCVDTGDCRVKAARLGSTSSKFSASAIGLMLAAMCLLLFIPLLLLFFQCGGAGTIFPDQFSDLPFDAKEHLMSYHTEGRGEDKVRDPPLDCPIHILNASYSHGSKATPEVPLQSVPIKLGTREKVCAPVPNFNTFPSKTTGNQKTSIYDESVYNIQEISQSFIEVDNIYRFSRDNYGNGGAAFGMQQFGVQHTTSLFDDIALSDAFLKDYYSQKAMCAVPLNDGLLEYGFEGQGSSAGSVGCCSLLESDNDLHFLDDLGFKFKTLAEICSPPTPTPTPVLTHTMVMSSTNISKSSVRTVSTALPPMTLPPSKVTNIGHSSNISHSASLPRQTQTVILQQQPVYYTTSPVLQPMHYVVQPRLQNTVLLASGAPRANLPGMYVVSGSQSTSSGLLIRGPQGSPSGPVIQST</sequence>
<keyword evidence="7" id="KW-0732">Signal</keyword>
<evidence type="ECO:0000313" key="22">
    <source>
        <dbReference type="Proteomes" id="UP000694568"/>
    </source>
</evidence>
<keyword evidence="11" id="KW-0965">Cell junction</keyword>
<dbReference type="Pfam" id="PF00028">
    <property type="entry name" value="Cadherin"/>
    <property type="match status" value="3"/>
</dbReference>
<feature type="compositionally biased region" description="Polar residues" evidence="18">
    <location>
        <begin position="999"/>
        <end position="1009"/>
    </location>
</feature>
<dbReference type="PROSITE" id="PS50268">
    <property type="entry name" value="CADHERIN_2"/>
    <property type="match status" value="4"/>
</dbReference>
<comment type="function">
    <text evidence="17">A component of desmosome cell-cell junctions which are required for positive regulation of cellular adhesion. Involved in the interaction of plaque proteins and intermediate filaments mediating cell-cell adhesion.</text>
</comment>
<dbReference type="GO" id="GO:0007156">
    <property type="term" value="P:homophilic cell adhesion via plasma membrane adhesion molecules"/>
    <property type="evidence" value="ECO:0007669"/>
    <property type="project" value="InterPro"/>
</dbReference>
<protein>
    <submittedName>
        <fullName evidence="21">Si:ch73-74h11.1</fullName>
    </submittedName>
</protein>
<keyword evidence="13 19" id="KW-0472">Membrane</keyword>
<dbReference type="CDD" id="cd11304">
    <property type="entry name" value="Cadherin_repeat"/>
    <property type="match status" value="4"/>
</dbReference>
<dbReference type="GO" id="GO:0055113">
    <property type="term" value="P:epiboly involved in gastrulation with mouth forming second"/>
    <property type="evidence" value="ECO:0007669"/>
    <property type="project" value="UniProtKB-ARBA"/>
</dbReference>
<keyword evidence="12 19" id="KW-1133">Transmembrane helix</keyword>
<dbReference type="InterPro" id="IPR009122">
    <property type="entry name" value="Desmosomal_cadherin"/>
</dbReference>
<evidence type="ECO:0000256" key="4">
    <source>
        <dbReference type="ARBA" id="ARBA00022685"/>
    </source>
</evidence>
<dbReference type="InterPro" id="IPR015919">
    <property type="entry name" value="Cadherin-like_sf"/>
</dbReference>
<proteinExistence type="predicted"/>
<dbReference type="GO" id="GO:0030057">
    <property type="term" value="C:desmosome"/>
    <property type="evidence" value="ECO:0007669"/>
    <property type="project" value="UniProtKB-SubCell"/>
</dbReference>
<evidence type="ECO:0000256" key="10">
    <source>
        <dbReference type="ARBA" id="ARBA00022889"/>
    </source>
</evidence>
<dbReference type="PANTHER" id="PTHR24025:SF32">
    <property type="entry name" value="DESMOGLEIN-2"/>
    <property type="match status" value="1"/>
</dbReference>
<keyword evidence="3" id="KW-1003">Cell membrane</keyword>
<dbReference type="InterPro" id="IPR050971">
    <property type="entry name" value="Cadherin-domain_protein"/>
</dbReference>
<dbReference type="FunFam" id="2.60.40.60:FF:000068">
    <property type="entry name" value="Desmoglein 1"/>
    <property type="match status" value="1"/>
</dbReference>
<dbReference type="GO" id="GO:0005886">
    <property type="term" value="C:plasma membrane"/>
    <property type="evidence" value="ECO:0007669"/>
    <property type="project" value="UniProtKB-SubCell"/>
</dbReference>
<dbReference type="Gene3D" id="4.10.900.10">
    <property type="entry name" value="TCF3-CBD (Catenin binding domain)"/>
    <property type="match status" value="1"/>
</dbReference>
<feature type="domain" description="Cadherin" evidence="20">
    <location>
        <begin position="139"/>
        <end position="251"/>
    </location>
</feature>
<evidence type="ECO:0000256" key="16">
    <source>
        <dbReference type="RuleBase" id="RU003318"/>
    </source>
</evidence>
<dbReference type="InterPro" id="IPR002126">
    <property type="entry name" value="Cadherin-like_dom"/>
</dbReference>
<dbReference type="AlphaFoldDB" id="A0A8D0D910"/>
<evidence type="ECO:0000256" key="2">
    <source>
        <dbReference type="ARBA" id="ARBA00004568"/>
    </source>
</evidence>
<feature type="domain" description="Cadherin" evidence="20">
    <location>
        <begin position="53"/>
        <end position="140"/>
    </location>
</feature>
<evidence type="ECO:0000256" key="15">
    <source>
        <dbReference type="PROSITE-ProRule" id="PRU00043"/>
    </source>
</evidence>
<dbReference type="FunFam" id="2.60.40.60:FF:000011">
    <property type="entry name" value="Cadherin 1"/>
    <property type="match status" value="1"/>
</dbReference>
<organism evidence="21 22">
    <name type="scientific">Sander lucioperca</name>
    <name type="common">Pike-perch</name>
    <name type="synonym">Perca lucioperca</name>
    <dbReference type="NCBI Taxonomy" id="283035"/>
    <lineage>
        <taxon>Eukaryota</taxon>
        <taxon>Metazoa</taxon>
        <taxon>Chordata</taxon>
        <taxon>Craniata</taxon>
        <taxon>Vertebrata</taxon>
        <taxon>Euteleostomi</taxon>
        <taxon>Actinopterygii</taxon>
        <taxon>Neopterygii</taxon>
        <taxon>Teleostei</taxon>
        <taxon>Neoteleostei</taxon>
        <taxon>Acanthomorphata</taxon>
        <taxon>Eupercaria</taxon>
        <taxon>Perciformes</taxon>
        <taxon>Percoidei</taxon>
        <taxon>Percidae</taxon>
        <taxon>Luciopercinae</taxon>
        <taxon>Sander</taxon>
    </lineage>
</organism>
<accession>A0A8D0D910</accession>
<dbReference type="PRINTS" id="PR00205">
    <property type="entry name" value="CADHERIN"/>
</dbReference>
<keyword evidence="10 16" id="KW-0130">Cell adhesion</keyword>
<dbReference type="FunFam" id="4.10.900.10:FF:000003">
    <property type="entry name" value="Desmoglein 1"/>
    <property type="match status" value="1"/>
</dbReference>
<keyword evidence="14" id="KW-0325">Glycoprotein</keyword>
<dbReference type="PROSITE" id="PS00232">
    <property type="entry name" value="CADHERIN_1"/>
    <property type="match status" value="2"/>
</dbReference>
<feature type="domain" description="Cadherin" evidence="20">
    <location>
        <begin position="252"/>
        <end position="363"/>
    </location>
</feature>
<evidence type="ECO:0000256" key="19">
    <source>
        <dbReference type="SAM" id="Phobius"/>
    </source>
</evidence>
<evidence type="ECO:0000256" key="18">
    <source>
        <dbReference type="SAM" id="MobiDB-lite"/>
    </source>
</evidence>
<evidence type="ECO:0000256" key="1">
    <source>
        <dbReference type="ARBA" id="ARBA00004251"/>
    </source>
</evidence>
<evidence type="ECO:0000256" key="9">
    <source>
        <dbReference type="ARBA" id="ARBA00022837"/>
    </source>
</evidence>
<dbReference type="Gene3D" id="2.60.40.60">
    <property type="entry name" value="Cadherins"/>
    <property type="match status" value="5"/>
</dbReference>
<evidence type="ECO:0000256" key="17">
    <source>
        <dbReference type="RuleBase" id="RU004358"/>
    </source>
</evidence>
<feature type="domain" description="Cadherin" evidence="20">
    <location>
        <begin position="398"/>
        <end position="509"/>
    </location>
</feature>
<evidence type="ECO:0000256" key="5">
    <source>
        <dbReference type="ARBA" id="ARBA00022692"/>
    </source>
</evidence>
<dbReference type="SUPFAM" id="SSF49313">
    <property type="entry name" value="Cadherin-like"/>
    <property type="match status" value="5"/>
</dbReference>
<evidence type="ECO:0000256" key="13">
    <source>
        <dbReference type="ARBA" id="ARBA00023136"/>
    </source>
</evidence>
<reference evidence="21" key="1">
    <citation type="submission" date="2025-08" db="UniProtKB">
        <authorList>
            <consortium name="Ensembl"/>
        </authorList>
    </citation>
    <scope>IDENTIFICATION</scope>
</reference>
<dbReference type="Pfam" id="PF01049">
    <property type="entry name" value="CADH_Y-type_LIR"/>
    <property type="match status" value="1"/>
</dbReference>
<evidence type="ECO:0000256" key="12">
    <source>
        <dbReference type="ARBA" id="ARBA00022989"/>
    </source>
</evidence>
<dbReference type="PANTHER" id="PTHR24025">
    <property type="entry name" value="DESMOGLEIN FAMILY MEMBER"/>
    <property type="match status" value="1"/>
</dbReference>
<keyword evidence="4" id="KW-0165">Cleavage on pair of basic residues</keyword>
<dbReference type="SMART" id="SM00112">
    <property type="entry name" value="CA"/>
    <property type="match status" value="4"/>
</dbReference>
<evidence type="ECO:0000256" key="8">
    <source>
        <dbReference type="ARBA" id="ARBA00022737"/>
    </source>
</evidence>
<dbReference type="InterPro" id="IPR020894">
    <property type="entry name" value="Cadherin_CS"/>
</dbReference>
<reference evidence="21" key="2">
    <citation type="submission" date="2025-09" db="UniProtKB">
        <authorList>
            <consortium name="Ensembl"/>
        </authorList>
    </citation>
    <scope>IDENTIFICATION</scope>
</reference>
<dbReference type="FunFam" id="2.60.40.60:FF:000074">
    <property type="entry name" value="Desmoglein 4"/>
    <property type="match status" value="1"/>
</dbReference>
<keyword evidence="9 15" id="KW-0106">Calcium</keyword>
<evidence type="ECO:0000256" key="6">
    <source>
        <dbReference type="ARBA" id="ARBA00022723"/>
    </source>
</evidence>
<name>A0A8D0D910_SANLU</name>
<dbReference type="FunFam" id="2.60.40.60:FF:000031">
    <property type="entry name" value="Cadherin 3"/>
    <property type="match status" value="1"/>
</dbReference>
<dbReference type="GeneTree" id="ENSGT01030000234624"/>
<dbReference type="FunFam" id="2.60.40.60:FF:000346">
    <property type="entry name" value="Desmocollin b"/>
    <property type="match status" value="1"/>
</dbReference>
<dbReference type="GO" id="GO:0045216">
    <property type="term" value="P:cell-cell junction organization"/>
    <property type="evidence" value="ECO:0007669"/>
    <property type="project" value="UniProtKB-ARBA"/>
</dbReference>
<dbReference type="InterPro" id="IPR000233">
    <property type="entry name" value="Cadherin_Y-type_LIR"/>
</dbReference>
<keyword evidence="6" id="KW-0479">Metal-binding</keyword>
<evidence type="ECO:0000256" key="3">
    <source>
        <dbReference type="ARBA" id="ARBA00022475"/>
    </source>
</evidence>
<dbReference type="GO" id="GO:0005509">
    <property type="term" value="F:calcium ion binding"/>
    <property type="evidence" value="ECO:0007669"/>
    <property type="project" value="UniProtKB-UniRule"/>
</dbReference>
<evidence type="ECO:0000259" key="20">
    <source>
        <dbReference type="PROSITE" id="PS50268"/>
    </source>
</evidence>
<dbReference type="Proteomes" id="UP000694568">
    <property type="component" value="Unplaced"/>
</dbReference>
<evidence type="ECO:0000256" key="7">
    <source>
        <dbReference type="ARBA" id="ARBA00022729"/>
    </source>
</evidence>
<dbReference type="Ensembl" id="ENSSLUT00000049172.1">
    <property type="protein sequence ID" value="ENSSLUP00000047720.1"/>
    <property type="gene ID" value="ENSSLUG00000020949.1"/>
</dbReference>
<comment type="subcellular location">
    <subcellularLocation>
        <location evidence="2">Cell junction</location>
        <location evidence="2">Desmosome</location>
    </subcellularLocation>
    <subcellularLocation>
        <location evidence="1 16">Cell membrane</location>
        <topology evidence="1 16">Single-pass type I membrane protein</topology>
    </subcellularLocation>
</comment>
<evidence type="ECO:0000256" key="11">
    <source>
        <dbReference type="ARBA" id="ARBA00022949"/>
    </source>
</evidence>
<dbReference type="PRINTS" id="PR01818">
    <property type="entry name" value="DESMOCADHERN"/>
</dbReference>
<evidence type="ECO:0000256" key="14">
    <source>
        <dbReference type="ARBA" id="ARBA00023180"/>
    </source>
</evidence>